<dbReference type="InterPro" id="IPR000073">
    <property type="entry name" value="AB_hydrolase_1"/>
</dbReference>
<gene>
    <name evidence="3" type="ORF">J2W49_002118</name>
</gene>
<evidence type="ECO:0000256" key="1">
    <source>
        <dbReference type="ARBA" id="ARBA00022801"/>
    </source>
</evidence>
<dbReference type="PANTHER" id="PTHR43329">
    <property type="entry name" value="EPOXIDE HYDROLASE"/>
    <property type="match status" value="1"/>
</dbReference>
<evidence type="ECO:0000259" key="2">
    <source>
        <dbReference type="Pfam" id="PF00561"/>
    </source>
</evidence>
<dbReference type="Proteomes" id="UP001265700">
    <property type="component" value="Unassembled WGS sequence"/>
</dbReference>
<sequence>MTIIPTIHSIEAGVLRVGYMEQGPADGWPCVLCHGFPYDIHAYAEVAPRLTAAGARVIVPYLRGYGPTAFLSPETPRSGEQAALAADLLALLDALGLQRAVLAGYDWGGRAACIVAALWPERVVALVSGNAYNLQDIPRSWEPAAPEVEASLWYQYYFHAERGRRGLARNRKGLARLLWRMWSPSWAFDEPTFERSAAAFNNDDFVEVVIHSYRHRFGLVPGDPAYAHIETRLTAQPPIGVPTIAIDGSADGVNSGTAHHAEHFTGRYEHRVFDGAGHNLPQERPVEWAQAVLDARSAAGQSTVPAAR</sequence>
<dbReference type="Gene3D" id="3.40.50.1820">
    <property type="entry name" value="alpha/beta hydrolase"/>
    <property type="match status" value="1"/>
</dbReference>
<name>A0ABU1WLI2_9BURK</name>
<proteinExistence type="predicted"/>
<dbReference type="PRINTS" id="PR00412">
    <property type="entry name" value="EPOXHYDRLASE"/>
</dbReference>
<evidence type="ECO:0000313" key="3">
    <source>
        <dbReference type="EMBL" id="MDR7150160.1"/>
    </source>
</evidence>
<organism evidence="3 4">
    <name type="scientific">Hydrogenophaga palleronii</name>
    <dbReference type="NCBI Taxonomy" id="65655"/>
    <lineage>
        <taxon>Bacteria</taxon>
        <taxon>Pseudomonadati</taxon>
        <taxon>Pseudomonadota</taxon>
        <taxon>Betaproteobacteria</taxon>
        <taxon>Burkholderiales</taxon>
        <taxon>Comamonadaceae</taxon>
        <taxon>Hydrogenophaga</taxon>
    </lineage>
</organism>
<dbReference type="InterPro" id="IPR000639">
    <property type="entry name" value="Epox_hydrolase-like"/>
</dbReference>
<dbReference type="Pfam" id="PF00561">
    <property type="entry name" value="Abhydrolase_1"/>
    <property type="match status" value="1"/>
</dbReference>
<protein>
    <submittedName>
        <fullName evidence="3">Pimeloyl-ACP methyl ester carboxylesterase</fullName>
    </submittedName>
</protein>
<feature type="domain" description="AB hydrolase-1" evidence="2">
    <location>
        <begin position="31"/>
        <end position="280"/>
    </location>
</feature>
<keyword evidence="1" id="KW-0378">Hydrolase</keyword>
<dbReference type="InterPro" id="IPR029058">
    <property type="entry name" value="AB_hydrolase_fold"/>
</dbReference>
<keyword evidence="4" id="KW-1185">Reference proteome</keyword>
<dbReference type="RefSeq" id="WP_310315424.1">
    <property type="nucleotide sequence ID" value="NZ_JAVDWU010000004.1"/>
</dbReference>
<accession>A0ABU1WLI2</accession>
<evidence type="ECO:0000313" key="4">
    <source>
        <dbReference type="Proteomes" id="UP001265700"/>
    </source>
</evidence>
<comment type="caution">
    <text evidence="3">The sequence shown here is derived from an EMBL/GenBank/DDBJ whole genome shotgun (WGS) entry which is preliminary data.</text>
</comment>
<dbReference type="EMBL" id="JAVDWU010000004">
    <property type="protein sequence ID" value="MDR7150160.1"/>
    <property type="molecule type" value="Genomic_DNA"/>
</dbReference>
<reference evidence="3 4" key="1">
    <citation type="submission" date="2023-07" db="EMBL/GenBank/DDBJ databases">
        <title>Sorghum-associated microbial communities from plants grown in Nebraska, USA.</title>
        <authorList>
            <person name="Schachtman D."/>
        </authorList>
    </citation>
    <scope>NUCLEOTIDE SEQUENCE [LARGE SCALE GENOMIC DNA]</scope>
    <source>
        <strain evidence="3 4">4249</strain>
    </source>
</reference>
<dbReference type="SUPFAM" id="SSF53474">
    <property type="entry name" value="alpha/beta-Hydrolases"/>
    <property type="match status" value="1"/>
</dbReference>